<evidence type="ECO:0000313" key="8">
    <source>
        <dbReference type="Proteomes" id="UP000265716"/>
    </source>
</evidence>
<evidence type="ECO:0000313" key="7">
    <source>
        <dbReference type="EMBL" id="RHY42410.1"/>
    </source>
</evidence>
<evidence type="ECO:0000256" key="6">
    <source>
        <dbReference type="SAM" id="MobiDB-lite"/>
    </source>
</evidence>
<comment type="similarity">
    <text evidence="2">Belongs to the CLPTM1 family.</text>
</comment>
<protein>
    <submittedName>
        <fullName evidence="7">Uncharacterized protein</fullName>
    </submittedName>
</protein>
<gene>
    <name evidence="7" type="ORF">DYB38_002056</name>
</gene>
<dbReference type="EMBL" id="QUTC01008925">
    <property type="protein sequence ID" value="RHY42410.1"/>
    <property type="molecule type" value="Genomic_DNA"/>
</dbReference>
<dbReference type="Proteomes" id="UP000265716">
    <property type="component" value="Unassembled WGS sequence"/>
</dbReference>
<sequence>MEGWKGKSWTASATYPRDPTGPATEEDPALSADVVSYWKPIPQLVFNNLRMENIENEGWKYMPVLYVDEMGMTSEKLIPLNRSVSTLPLKLSFEPMSYAR</sequence>
<reference evidence="7 8" key="1">
    <citation type="submission" date="2018-08" db="EMBL/GenBank/DDBJ databases">
        <title>Aphanomyces genome sequencing and annotation.</title>
        <authorList>
            <person name="Minardi D."/>
            <person name="Oidtmann B."/>
            <person name="Van Der Giezen M."/>
            <person name="Studholme D.J."/>
        </authorList>
    </citation>
    <scope>NUCLEOTIDE SEQUENCE [LARGE SCALE GENOMIC DNA]</scope>
    <source>
        <strain evidence="7 8">SA</strain>
    </source>
</reference>
<organism evidence="7 8">
    <name type="scientific">Aphanomyces astaci</name>
    <name type="common">Crayfish plague agent</name>
    <dbReference type="NCBI Taxonomy" id="112090"/>
    <lineage>
        <taxon>Eukaryota</taxon>
        <taxon>Sar</taxon>
        <taxon>Stramenopiles</taxon>
        <taxon>Oomycota</taxon>
        <taxon>Saprolegniomycetes</taxon>
        <taxon>Saprolegniales</taxon>
        <taxon>Verrucalvaceae</taxon>
        <taxon>Aphanomyces</taxon>
    </lineage>
</organism>
<feature type="region of interest" description="Disordered" evidence="6">
    <location>
        <begin position="1"/>
        <end position="28"/>
    </location>
</feature>
<evidence type="ECO:0000256" key="5">
    <source>
        <dbReference type="ARBA" id="ARBA00023136"/>
    </source>
</evidence>
<evidence type="ECO:0000256" key="1">
    <source>
        <dbReference type="ARBA" id="ARBA00004141"/>
    </source>
</evidence>
<proteinExistence type="inferred from homology"/>
<keyword evidence="5" id="KW-0472">Membrane</keyword>
<evidence type="ECO:0000256" key="4">
    <source>
        <dbReference type="ARBA" id="ARBA00022989"/>
    </source>
</evidence>
<keyword evidence="3" id="KW-0812">Transmembrane</keyword>
<accession>A0A397CES9</accession>
<comment type="subcellular location">
    <subcellularLocation>
        <location evidence="1">Membrane</location>
        <topology evidence="1">Multi-pass membrane protein</topology>
    </subcellularLocation>
</comment>
<comment type="caution">
    <text evidence="7">The sequence shown here is derived from an EMBL/GenBank/DDBJ whole genome shotgun (WGS) entry which is preliminary data.</text>
</comment>
<dbReference type="InterPro" id="IPR008429">
    <property type="entry name" value="CLPTM1"/>
</dbReference>
<keyword evidence="4" id="KW-1133">Transmembrane helix</keyword>
<dbReference type="Pfam" id="PF05602">
    <property type="entry name" value="CLPTM1"/>
    <property type="match status" value="1"/>
</dbReference>
<evidence type="ECO:0000256" key="2">
    <source>
        <dbReference type="ARBA" id="ARBA00009310"/>
    </source>
</evidence>
<name>A0A397CES9_APHAT</name>
<evidence type="ECO:0000256" key="3">
    <source>
        <dbReference type="ARBA" id="ARBA00022692"/>
    </source>
</evidence>
<dbReference type="AlphaFoldDB" id="A0A397CES9"/>
<dbReference type="GO" id="GO:0016020">
    <property type="term" value="C:membrane"/>
    <property type="evidence" value="ECO:0007669"/>
    <property type="project" value="UniProtKB-SubCell"/>
</dbReference>